<organism evidence="2 3">
    <name type="scientific">Pseudomonas aeruginosa</name>
    <dbReference type="NCBI Taxonomy" id="287"/>
    <lineage>
        <taxon>Bacteria</taxon>
        <taxon>Pseudomonadati</taxon>
        <taxon>Pseudomonadota</taxon>
        <taxon>Gammaproteobacteria</taxon>
        <taxon>Pseudomonadales</taxon>
        <taxon>Pseudomonadaceae</taxon>
        <taxon>Pseudomonas</taxon>
    </lineage>
</organism>
<gene>
    <name evidence="2" type="ORF">DY940_14575</name>
</gene>
<proteinExistence type="predicted"/>
<reference evidence="2 3" key="1">
    <citation type="submission" date="2018-12" db="EMBL/GenBank/DDBJ databases">
        <title>Pseudomonas aeruginosa Diversity Panel.</title>
        <authorList>
            <person name="Snesrud E."/>
            <person name="Mcgann P."/>
        </authorList>
    </citation>
    <scope>NUCLEOTIDE SEQUENCE [LARGE SCALE GENOMIC DNA]</scope>
    <source>
        <strain evidence="2 3">MRSN6241</strain>
    </source>
</reference>
<dbReference type="GeneID" id="77223336"/>
<protein>
    <submittedName>
        <fullName evidence="2">Uncharacterized protein</fullName>
    </submittedName>
</protein>
<dbReference type="AlphaFoldDB" id="A0ABD7K308"/>
<evidence type="ECO:0000313" key="3">
    <source>
        <dbReference type="Proteomes" id="UP000276985"/>
    </source>
</evidence>
<evidence type="ECO:0000313" key="2">
    <source>
        <dbReference type="EMBL" id="RTS46383.1"/>
    </source>
</evidence>
<name>A0ABD7K308_PSEAI</name>
<keyword evidence="1" id="KW-1133">Transmembrane helix</keyword>
<dbReference type="EMBL" id="RXTL01000019">
    <property type="protein sequence ID" value="RTS46383.1"/>
    <property type="molecule type" value="Genomic_DNA"/>
</dbReference>
<evidence type="ECO:0000256" key="1">
    <source>
        <dbReference type="SAM" id="Phobius"/>
    </source>
</evidence>
<keyword evidence="1" id="KW-0472">Membrane</keyword>
<dbReference type="KEGG" id="ppaa:B7D75_24890"/>
<comment type="caution">
    <text evidence="2">The sequence shown here is derived from an EMBL/GenBank/DDBJ whole genome shotgun (WGS) entry which is preliminary data.</text>
</comment>
<dbReference type="RefSeq" id="WP_053806843.1">
    <property type="nucleotide sequence ID" value="NZ_CP109657.1"/>
</dbReference>
<keyword evidence="1" id="KW-0812">Transmembrane</keyword>
<dbReference type="Proteomes" id="UP000276985">
    <property type="component" value="Unassembled WGS sequence"/>
</dbReference>
<accession>A0ABD7K308</accession>
<sequence>MRADRSDAPARLGRASRQGVGAGWLVFAAIGGGITLAALLAAGALFRAGASPLVAEDGNRPALRDEDPAVRKDWDRIVEEVARRNTSTLPQAIEESAAPAMRQTVYNDGNYQPRGADNLLSLRQAPRPAERRQPANRVRVSVVEQALPLKDRACGAFKEGSLERRACRARIGLQFRE</sequence>
<feature type="transmembrane region" description="Helical" evidence="1">
    <location>
        <begin position="21"/>
        <end position="46"/>
    </location>
</feature>